<dbReference type="EMBL" id="CP026252">
    <property type="protein sequence ID" value="AWP07817.1"/>
    <property type="molecule type" value="Genomic_DNA"/>
</dbReference>
<dbReference type="InterPro" id="IPR002641">
    <property type="entry name" value="PNPLA_dom"/>
</dbReference>
<evidence type="ECO:0000313" key="7">
    <source>
        <dbReference type="Proteomes" id="UP000246464"/>
    </source>
</evidence>
<evidence type="ECO:0000256" key="3">
    <source>
        <dbReference type="ARBA" id="ARBA00023098"/>
    </source>
</evidence>
<dbReference type="InterPro" id="IPR016035">
    <property type="entry name" value="Acyl_Trfase/lysoPLipase"/>
</dbReference>
<protein>
    <recommendedName>
        <fullName evidence="1">triacylglycerol lipase</fullName>
        <ecNumber evidence="1">3.1.1.3</ecNumber>
    </recommendedName>
</protein>
<dbReference type="InterPro" id="IPR033903">
    <property type="entry name" value="PNPLA2"/>
</dbReference>
<dbReference type="PANTHER" id="PTHR12406">
    <property type="entry name" value="CALCIUM-INDEPENDENT PHOSPHOLIPASE A2 IPLA2 -RELATED"/>
    <property type="match status" value="1"/>
</dbReference>
<sequence>MFDLKKDWSISFAGCGFMGIYYVGATGCILERFPRFVEDASKIYGSSAGALMAAALTTGTPLEKCCADLMGMARQARKHKLGPLHPAFNLLQMVLDALQRSLPEDAHVRASGRLCVSLTRVPDGKNVLVSEFDSREELIQTLLCSCFVPFYCGVVPPTYRGLHYVDGAISDNLPRCHLKNTITFSAYAGESDICPPASTLNLHEVRFNNVSIHVSSENMHRVASTFFPPEPEAMSQICQTGYVDALRFLQDNSLISSECPPRVLETDSPRVACCELLKERADAEESRENTQQNGLRPPQAEHLWLDPQLVERLPVHIRRALCEACRESHTTEGLLSHVADYLPKKVTSYLQIPRTLPVESAFSLANRLVDWIPDVPKDMSWLYGLAEDLYKQAWKDRVEDNDGESALRRCTSLPLVLNMCGEVDHMPLTPPPTPRWGATTESPTNAGGGWGLGRAVGWIRNVTLEQTSNCKKTDESMSLK</sequence>
<evidence type="ECO:0000313" key="6">
    <source>
        <dbReference type="EMBL" id="AWP07817.1"/>
    </source>
</evidence>
<dbReference type="OMA" id="ACRESHT"/>
<keyword evidence="4" id="KW-0442">Lipid degradation</keyword>
<dbReference type="EC" id="3.1.1.3" evidence="1"/>
<dbReference type="AlphaFoldDB" id="A0A2U9BUA3"/>
<reference evidence="6 7" key="1">
    <citation type="submission" date="2017-12" db="EMBL/GenBank/DDBJ databases">
        <title>Integrating genomic resources of turbot (Scophthalmus maximus) in depth evaluation of genetic and physical mapping variation across individuals.</title>
        <authorList>
            <person name="Martinez P."/>
        </authorList>
    </citation>
    <scope>NUCLEOTIDE SEQUENCE [LARGE SCALE GENOMIC DNA]</scope>
</reference>
<feature type="short sequence motif" description="DGA/G" evidence="4">
    <location>
        <begin position="166"/>
        <end position="168"/>
    </location>
</feature>
<dbReference type="OrthoDB" id="197155at2759"/>
<dbReference type="GO" id="GO:0016020">
    <property type="term" value="C:membrane"/>
    <property type="evidence" value="ECO:0007669"/>
    <property type="project" value="TreeGrafter"/>
</dbReference>
<feature type="short sequence motif" description="GXSXG" evidence="4">
    <location>
        <begin position="45"/>
        <end position="49"/>
    </location>
</feature>
<dbReference type="Gene3D" id="3.40.1090.10">
    <property type="entry name" value="Cytosolic phospholipase A2 catalytic domain"/>
    <property type="match status" value="2"/>
</dbReference>
<dbReference type="GO" id="GO:0005811">
    <property type="term" value="C:lipid droplet"/>
    <property type="evidence" value="ECO:0007669"/>
    <property type="project" value="TreeGrafter"/>
</dbReference>
<feature type="active site" description="Nucleophile" evidence="4">
    <location>
        <position position="47"/>
    </location>
</feature>
<dbReference type="Proteomes" id="UP000246464">
    <property type="component" value="Chromosome 10"/>
</dbReference>
<evidence type="ECO:0000256" key="1">
    <source>
        <dbReference type="ARBA" id="ARBA00013279"/>
    </source>
</evidence>
<evidence type="ECO:0000256" key="2">
    <source>
        <dbReference type="ARBA" id="ARBA00022801"/>
    </source>
</evidence>
<accession>A0A2U9BUA3</accession>
<dbReference type="GO" id="GO:0055088">
    <property type="term" value="P:lipid homeostasis"/>
    <property type="evidence" value="ECO:0007669"/>
    <property type="project" value="TreeGrafter"/>
</dbReference>
<keyword evidence="2 4" id="KW-0378">Hydrolase</keyword>
<dbReference type="InterPro" id="IPR033562">
    <property type="entry name" value="PLPL"/>
</dbReference>
<keyword evidence="7" id="KW-1185">Reference proteome</keyword>
<dbReference type="PANTHER" id="PTHR12406:SF22">
    <property type="entry name" value="1-ACYLGLYCEROL-3-PHOSPHATE O-ACYLTRANSFERASE PNPLA3"/>
    <property type="match status" value="1"/>
</dbReference>
<organism evidence="6 7">
    <name type="scientific">Scophthalmus maximus</name>
    <name type="common">Turbot</name>
    <name type="synonym">Psetta maxima</name>
    <dbReference type="NCBI Taxonomy" id="52904"/>
    <lineage>
        <taxon>Eukaryota</taxon>
        <taxon>Metazoa</taxon>
        <taxon>Chordata</taxon>
        <taxon>Craniata</taxon>
        <taxon>Vertebrata</taxon>
        <taxon>Euteleostomi</taxon>
        <taxon>Actinopterygii</taxon>
        <taxon>Neopterygii</taxon>
        <taxon>Teleostei</taxon>
        <taxon>Neoteleostei</taxon>
        <taxon>Acanthomorphata</taxon>
        <taxon>Carangaria</taxon>
        <taxon>Pleuronectiformes</taxon>
        <taxon>Pleuronectoidei</taxon>
        <taxon>Scophthalmidae</taxon>
        <taxon>Scophthalmus</taxon>
    </lineage>
</organism>
<dbReference type="SUPFAM" id="SSF52151">
    <property type="entry name" value="FabD/lysophospholipase-like"/>
    <property type="match status" value="1"/>
</dbReference>
<evidence type="ECO:0000259" key="5">
    <source>
        <dbReference type="PROSITE" id="PS51635"/>
    </source>
</evidence>
<feature type="short sequence motif" description="GXGXXG" evidence="4">
    <location>
        <begin position="14"/>
        <end position="19"/>
    </location>
</feature>
<name>A0A2U9BUA3_SCOMX</name>
<feature type="active site" description="Proton acceptor" evidence="4">
    <location>
        <position position="166"/>
    </location>
</feature>
<dbReference type="GO" id="GO:0010898">
    <property type="term" value="P:positive regulation of triglyceride catabolic process"/>
    <property type="evidence" value="ECO:0007669"/>
    <property type="project" value="InterPro"/>
</dbReference>
<dbReference type="CDD" id="cd07220">
    <property type="entry name" value="Pat_PNPLA2"/>
    <property type="match status" value="1"/>
</dbReference>
<feature type="domain" description="PNPLA" evidence="5">
    <location>
        <begin position="10"/>
        <end position="179"/>
    </location>
</feature>
<gene>
    <name evidence="6" type="ORF">SMAX5B_018841</name>
</gene>
<dbReference type="PROSITE" id="PS51257">
    <property type="entry name" value="PROKAR_LIPOPROTEIN"/>
    <property type="match status" value="1"/>
</dbReference>
<dbReference type="STRING" id="52904.ENSSMAP00000031000"/>
<keyword evidence="3 4" id="KW-0443">Lipid metabolism</keyword>
<dbReference type="FunFam" id="3.40.1090.10:FF:000003">
    <property type="entry name" value="Patatin-like phospholipase domain-containing protein 2"/>
    <property type="match status" value="1"/>
</dbReference>
<dbReference type="GO" id="GO:0019433">
    <property type="term" value="P:triglyceride catabolic process"/>
    <property type="evidence" value="ECO:0007669"/>
    <property type="project" value="TreeGrafter"/>
</dbReference>
<evidence type="ECO:0000256" key="4">
    <source>
        <dbReference type="PROSITE-ProRule" id="PRU01161"/>
    </source>
</evidence>
<dbReference type="GO" id="GO:0005737">
    <property type="term" value="C:cytoplasm"/>
    <property type="evidence" value="ECO:0007669"/>
    <property type="project" value="TreeGrafter"/>
</dbReference>
<dbReference type="GO" id="GO:0004806">
    <property type="term" value="F:triacylglycerol lipase activity"/>
    <property type="evidence" value="ECO:0007669"/>
    <property type="project" value="UniProtKB-EC"/>
</dbReference>
<dbReference type="PROSITE" id="PS51635">
    <property type="entry name" value="PNPLA"/>
    <property type="match status" value="1"/>
</dbReference>
<dbReference type="Pfam" id="PF01734">
    <property type="entry name" value="Patatin"/>
    <property type="match status" value="1"/>
</dbReference>
<proteinExistence type="predicted"/>